<keyword evidence="6" id="KW-0695">RNA-directed DNA polymerase</keyword>
<dbReference type="InterPro" id="IPR043502">
    <property type="entry name" value="DNA/RNA_pol_sf"/>
</dbReference>
<dbReference type="OrthoDB" id="1738613at2759"/>
<dbReference type="InterPro" id="IPR043128">
    <property type="entry name" value="Rev_trsase/Diguanyl_cyclase"/>
</dbReference>
<evidence type="ECO:0000256" key="2">
    <source>
        <dbReference type="ARBA" id="ARBA00022695"/>
    </source>
</evidence>
<dbReference type="InterPro" id="IPR041373">
    <property type="entry name" value="RT_RNaseH"/>
</dbReference>
<organism evidence="8 9">
    <name type="scientific">Gossypium australe</name>
    <dbReference type="NCBI Taxonomy" id="47621"/>
    <lineage>
        <taxon>Eukaryota</taxon>
        <taxon>Viridiplantae</taxon>
        <taxon>Streptophyta</taxon>
        <taxon>Embryophyta</taxon>
        <taxon>Tracheophyta</taxon>
        <taxon>Spermatophyta</taxon>
        <taxon>Magnoliopsida</taxon>
        <taxon>eudicotyledons</taxon>
        <taxon>Gunneridae</taxon>
        <taxon>Pentapetalae</taxon>
        <taxon>rosids</taxon>
        <taxon>malvids</taxon>
        <taxon>Malvales</taxon>
        <taxon>Malvaceae</taxon>
        <taxon>Malvoideae</taxon>
        <taxon>Gossypium</taxon>
    </lineage>
</organism>
<evidence type="ECO:0000259" key="7">
    <source>
        <dbReference type="Pfam" id="PF17917"/>
    </source>
</evidence>
<accession>A0A5B6VXK8</accession>
<keyword evidence="5" id="KW-0378">Hydrolase</keyword>
<evidence type="ECO:0000313" key="9">
    <source>
        <dbReference type="Proteomes" id="UP000325315"/>
    </source>
</evidence>
<proteinExistence type="predicted"/>
<dbReference type="GO" id="GO:0003964">
    <property type="term" value="F:RNA-directed DNA polymerase activity"/>
    <property type="evidence" value="ECO:0007669"/>
    <property type="project" value="UniProtKB-KW"/>
</dbReference>
<dbReference type="SUPFAM" id="SSF56672">
    <property type="entry name" value="DNA/RNA polymerases"/>
    <property type="match status" value="1"/>
</dbReference>
<evidence type="ECO:0000256" key="3">
    <source>
        <dbReference type="ARBA" id="ARBA00022722"/>
    </source>
</evidence>
<dbReference type="Proteomes" id="UP000325315">
    <property type="component" value="Unassembled WGS sequence"/>
</dbReference>
<evidence type="ECO:0000256" key="5">
    <source>
        <dbReference type="ARBA" id="ARBA00022801"/>
    </source>
</evidence>
<keyword evidence="2" id="KW-0548">Nucleotidyltransferase</keyword>
<dbReference type="PANTHER" id="PTHR34072">
    <property type="entry name" value="ENZYMATIC POLYPROTEIN-RELATED"/>
    <property type="match status" value="1"/>
</dbReference>
<dbReference type="PANTHER" id="PTHR34072:SF59">
    <property type="entry name" value="CCHC-TYPE INTEGRASE"/>
    <property type="match status" value="1"/>
</dbReference>
<dbReference type="Pfam" id="PF17917">
    <property type="entry name" value="RT_RNaseH"/>
    <property type="match status" value="1"/>
</dbReference>
<evidence type="ECO:0000313" key="8">
    <source>
        <dbReference type="EMBL" id="KAA3474141.1"/>
    </source>
</evidence>
<evidence type="ECO:0000256" key="6">
    <source>
        <dbReference type="ARBA" id="ARBA00022918"/>
    </source>
</evidence>
<gene>
    <name evidence="8" type="ORF">EPI10_024462</name>
</gene>
<feature type="domain" description="Reverse transcriptase RNase H-like" evidence="7">
    <location>
        <begin position="51"/>
        <end position="146"/>
    </location>
</feature>
<evidence type="ECO:0000256" key="1">
    <source>
        <dbReference type="ARBA" id="ARBA00022679"/>
    </source>
</evidence>
<dbReference type="Gene3D" id="3.30.70.270">
    <property type="match status" value="1"/>
</dbReference>
<keyword evidence="4" id="KW-0255">Endonuclease</keyword>
<protein>
    <submittedName>
        <fullName evidence="8">Integrase, catalytic core</fullName>
    </submittedName>
</protein>
<keyword evidence="3" id="KW-0540">Nuclease</keyword>
<evidence type="ECO:0000256" key="4">
    <source>
        <dbReference type="ARBA" id="ARBA00022759"/>
    </source>
</evidence>
<dbReference type="CDD" id="cd09274">
    <property type="entry name" value="RNase_HI_RT_Ty3"/>
    <property type="match status" value="1"/>
</dbReference>
<dbReference type="GO" id="GO:0016787">
    <property type="term" value="F:hydrolase activity"/>
    <property type="evidence" value="ECO:0007669"/>
    <property type="project" value="UniProtKB-KW"/>
</dbReference>
<keyword evidence="9" id="KW-1185">Reference proteome</keyword>
<keyword evidence="1" id="KW-0808">Transferase</keyword>
<sequence length="177" mass="20756">MYLRILDDCYTDDQLLQKNVRFEWSEKCQQSFDQLKALLIEAPVLVQPESGKEFVIYSDESLNGLGCILMQEGKVIAYASRQLKPHEKNYSTHDLELAAIVFALKIWHNHLYGEKCHIFTDHKSLKYIMTQKDLNLRQRRWLELLKDLVFDYHPGKANVVADTLHRKSLFALRAMNT</sequence>
<dbReference type="GO" id="GO:0004519">
    <property type="term" value="F:endonuclease activity"/>
    <property type="evidence" value="ECO:0007669"/>
    <property type="project" value="UniProtKB-KW"/>
</dbReference>
<dbReference type="AlphaFoldDB" id="A0A5B6VXK8"/>
<dbReference type="Gene3D" id="3.10.20.370">
    <property type="match status" value="1"/>
</dbReference>
<reference evidence="9" key="1">
    <citation type="journal article" date="2019" name="Plant Biotechnol. J.">
        <title>Genome sequencing of the Australian wild diploid species Gossypium australe highlights disease resistance and delayed gland morphogenesis.</title>
        <authorList>
            <person name="Cai Y."/>
            <person name="Cai X."/>
            <person name="Wang Q."/>
            <person name="Wang P."/>
            <person name="Zhang Y."/>
            <person name="Cai C."/>
            <person name="Xu Y."/>
            <person name="Wang K."/>
            <person name="Zhou Z."/>
            <person name="Wang C."/>
            <person name="Geng S."/>
            <person name="Li B."/>
            <person name="Dong Q."/>
            <person name="Hou Y."/>
            <person name="Wang H."/>
            <person name="Ai P."/>
            <person name="Liu Z."/>
            <person name="Yi F."/>
            <person name="Sun M."/>
            <person name="An G."/>
            <person name="Cheng J."/>
            <person name="Zhang Y."/>
            <person name="Shi Q."/>
            <person name="Xie Y."/>
            <person name="Shi X."/>
            <person name="Chang Y."/>
            <person name="Huang F."/>
            <person name="Chen Y."/>
            <person name="Hong S."/>
            <person name="Mi L."/>
            <person name="Sun Q."/>
            <person name="Zhang L."/>
            <person name="Zhou B."/>
            <person name="Peng R."/>
            <person name="Zhang X."/>
            <person name="Liu F."/>
        </authorList>
    </citation>
    <scope>NUCLEOTIDE SEQUENCE [LARGE SCALE GENOMIC DNA]</scope>
    <source>
        <strain evidence="9">cv. PA1801</strain>
    </source>
</reference>
<dbReference type="FunFam" id="3.10.20.370:FF:000001">
    <property type="entry name" value="Retrovirus-related Pol polyprotein from transposon 17.6-like protein"/>
    <property type="match status" value="1"/>
</dbReference>
<dbReference type="EMBL" id="SMMG02000005">
    <property type="protein sequence ID" value="KAA3474141.1"/>
    <property type="molecule type" value="Genomic_DNA"/>
</dbReference>
<comment type="caution">
    <text evidence="8">The sequence shown here is derived from an EMBL/GenBank/DDBJ whole genome shotgun (WGS) entry which is preliminary data.</text>
</comment>
<name>A0A5B6VXK8_9ROSI</name>